<evidence type="ECO:0000256" key="2">
    <source>
        <dbReference type="SAM" id="Phobius"/>
    </source>
</evidence>
<organism evidence="3 4">
    <name type="scientific">Priestia flexa</name>
    <dbReference type="NCBI Taxonomy" id="86664"/>
    <lineage>
        <taxon>Bacteria</taxon>
        <taxon>Bacillati</taxon>
        <taxon>Bacillota</taxon>
        <taxon>Bacilli</taxon>
        <taxon>Bacillales</taxon>
        <taxon>Bacillaceae</taxon>
        <taxon>Priestia</taxon>
    </lineage>
</organism>
<feature type="region of interest" description="Disordered" evidence="1">
    <location>
        <begin position="108"/>
        <end position="137"/>
    </location>
</feature>
<gene>
    <name evidence="3" type="ORF">RIB56_10830</name>
</gene>
<reference evidence="4" key="1">
    <citation type="submission" date="2023-07" db="EMBL/GenBank/DDBJ databases">
        <title>Draft genomic sequences of Priestia flexa CCM isolated from the soil of an abandoned mine contaminated by free cyanide in the high Andean zone of Tacna, Peru.</title>
        <authorList>
            <person name="Caceda Quiroz C.J."/>
            <person name="Maraza Chooque G.J."/>
            <person name="Fora Quispe G.L."/>
            <person name="Carpio Mamani M."/>
        </authorList>
    </citation>
    <scope>NUCLEOTIDE SEQUENCE [LARGE SCALE GENOMIC DNA]</scope>
    <source>
        <strain evidence="4">CCM</strain>
    </source>
</reference>
<protein>
    <recommendedName>
        <fullName evidence="5">Type IV pilus assembly protein PilO</fullName>
    </recommendedName>
</protein>
<proteinExistence type="predicted"/>
<keyword evidence="2" id="KW-1133">Transmembrane helix</keyword>
<dbReference type="InterPro" id="IPR014717">
    <property type="entry name" value="Transl_elong_EF1B/ribsomal_bS6"/>
</dbReference>
<name>A0ABU4J6Q2_9BACI</name>
<evidence type="ECO:0008006" key="5">
    <source>
        <dbReference type="Google" id="ProtNLM"/>
    </source>
</evidence>
<evidence type="ECO:0000313" key="3">
    <source>
        <dbReference type="EMBL" id="MDW8516630.1"/>
    </source>
</evidence>
<dbReference type="RefSeq" id="WP_138116584.1">
    <property type="nucleotide sequence ID" value="NZ_CANLXW010000012.1"/>
</dbReference>
<keyword evidence="2" id="KW-0812">Transmembrane</keyword>
<dbReference type="Proteomes" id="UP001284771">
    <property type="component" value="Unassembled WGS sequence"/>
</dbReference>
<accession>A0ABU4J6Q2</accession>
<sequence>MMMGLSNKQWIIGASTFVVMASLLVILYFQFLSPLKTNVQTLEEELEAEQRILKSLNESGANKPKALLKSSVELQKQVPVQPFTEQFMLELQKAEVVSDSVIDEMNFADGEGISSPAGEQSAEDEAQPAEGAVTPAGLQQTKVTVTVESKRYDDLLTFLQTMESSKRITQVEAITFDGPQDAKTISDVEDPVLRYELMLSTFYYPSLENLRDKIPAIDIPEAGNKADPFQTLGNH</sequence>
<feature type="transmembrane region" description="Helical" evidence="2">
    <location>
        <begin position="12"/>
        <end position="31"/>
    </location>
</feature>
<evidence type="ECO:0000256" key="1">
    <source>
        <dbReference type="SAM" id="MobiDB-lite"/>
    </source>
</evidence>
<keyword evidence="4" id="KW-1185">Reference proteome</keyword>
<evidence type="ECO:0000313" key="4">
    <source>
        <dbReference type="Proteomes" id="UP001284771"/>
    </source>
</evidence>
<dbReference type="Gene3D" id="3.30.70.60">
    <property type="match status" value="1"/>
</dbReference>
<keyword evidence="2" id="KW-0472">Membrane</keyword>
<dbReference type="EMBL" id="JAWUZT010000028">
    <property type="protein sequence ID" value="MDW8516630.1"/>
    <property type="molecule type" value="Genomic_DNA"/>
</dbReference>
<comment type="caution">
    <text evidence="3">The sequence shown here is derived from an EMBL/GenBank/DDBJ whole genome shotgun (WGS) entry which is preliminary data.</text>
</comment>